<gene>
    <name evidence="4" type="primary">lysA1</name>
    <name evidence="4" type="ORF">BAG01nite_26720</name>
    <name evidence="5" type="ORF">EB820_03390</name>
</gene>
<feature type="domain" description="Orn/DAP/Arg decarboxylase 2 N-terminal" evidence="3">
    <location>
        <begin position="32"/>
        <end position="280"/>
    </location>
</feature>
<proteinExistence type="predicted"/>
<evidence type="ECO:0000256" key="2">
    <source>
        <dbReference type="ARBA" id="ARBA00022898"/>
    </source>
</evidence>
<dbReference type="InterPro" id="IPR009006">
    <property type="entry name" value="Ala_racemase/Decarboxylase_C"/>
</dbReference>
<reference evidence="5 6" key="1">
    <citation type="submission" date="2018-10" db="EMBL/GenBank/DDBJ databases">
        <title>Phylogenomics of Brevibacillus.</title>
        <authorList>
            <person name="Dunlap C."/>
        </authorList>
    </citation>
    <scope>NUCLEOTIDE SEQUENCE [LARGE SCALE GENOMIC DNA]</scope>
    <source>
        <strain evidence="5 6">NRRL NRS 1219</strain>
    </source>
</reference>
<evidence type="ECO:0000313" key="7">
    <source>
        <dbReference type="Proteomes" id="UP000317180"/>
    </source>
</evidence>
<dbReference type="OrthoDB" id="9802241at2"/>
<comment type="cofactor">
    <cofactor evidence="1">
        <name>pyridoxal 5'-phosphate</name>
        <dbReference type="ChEBI" id="CHEBI:597326"/>
    </cofactor>
</comment>
<keyword evidence="2" id="KW-0663">Pyridoxal phosphate</keyword>
<dbReference type="InterPro" id="IPR029066">
    <property type="entry name" value="PLP-binding_barrel"/>
</dbReference>
<dbReference type="EMBL" id="RHHN01000010">
    <property type="protein sequence ID" value="RNB60024.1"/>
    <property type="molecule type" value="Genomic_DNA"/>
</dbReference>
<dbReference type="AlphaFoldDB" id="A0A3M8B9A7"/>
<sequence length="426" mass="47683">MYSYEQLAAWRERCQSSFFLLDTNRLRDNYERFSRAFSSRYEQVSVGYSYKTNYLPYACQCLHRLGALAEVVSRLEYDLALKLGVEPTAIIFNGPLKTAEDIWLALELGSLVNLDSFSEIAPVLTYARQHPEQTVRVGLRVNFDLTRGGVSPLQNGYGVSRFGFCVENGRFAQALTLLAAVPNVRVAGLHGHFSTNRSVGVYRQIARELCRLGKAHLGEQLEYIDIGGGFYGELPATFGMVGVPSFDDYALAITAVLKDELAETTRLPQLILEPGISLVADAVEFVCQVVDVKENRGERFVLVDGSVHNIKPTMHAYQLPVSVVTQSSEAREGTYHVVGYTCMEKDYLLQGFRGKVPEPGDFLVFGHAGAYTLVFNPPFIRERPPVLAKAGRDVVVARRKETLAEFFPESLYEFQFQAGKQEDTRR</sequence>
<dbReference type="Proteomes" id="UP000276178">
    <property type="component" value="Unassembled WGS sequence"/>
</dbReference>
<accession>A0A3M8B9A7</accession>
<dbReference type="GO" id="GO:0009089">
    <property type="term" value="P:lysine biosynthetic process via diaminopimelate"/>
    <property type="evidence" value="ECO:0007669"/>
    <property type="project" value="TreeGrafter"/>
</dbReference>
<evidence type="ECO:0000313" key="4">
    <source>
        <dbReference type="EMBL" id="GED26570.1"/>
    </source>
</evidence>
<comment type="caution">
    <text evidence="5">The sequence shown here is derived from an EMBL/GenBank/DDBJ whole genome shotgun (WGS) entry which is preliminary data.</text>
</comment>
<dbReference type="RefSeq" id="WP_122952531.1">
    <property type="nucleotide sequence ID" value="NZ_BJOD01000025.1"/>
</dbReference>
<dbReference type="Pfam" id="PF02784">
    <property type="entry name" value="Orn_Arg_deC_N"/>
    <property type="match status" value="1"/>
</dbReference>
<reference evidence="4 7" key="2">
    <citation type="submission" date="2019-06" db="EMBL/GenBank/DDBJ databases">
        <title>Whole genome shotgun sequence of Brevibacillus agri NBRC 15538.</title>
        <authorList>
            <person name="Hosoyama A."/>
            <person name="Uohara A."/>
            <person name="Ohji S."/>
            <person name="Ichikawa N."/>
        </authorList>
    </citation>
    <scope>NUCLEOTIDE SEQUENCE [LARGE SCALE GENOMIC DNA]</scope>
    <source>
        <strain evidence="4 7">NBRC 15538</strain>
    </source>
</reference>
<name>A0A3M8B9A7_9BACL</name>
<evidence type="ECO:0000313" key="5">
    <source>
        <dbReference type="EMBL" id="RNB60024.1"/>
    </source>
</evidence>
<dbReference type="PANTHER" id="PTHR43727:SF2">
    <property type="entry name" value="GROUP IV DECARBOXYLASE"/>
    <property type="match status" value="1"/>
</dbReference>
<dbReference type="SUPFAM" id="SSF50621">
    <property type="entry name" value="Alanine racemase C-terminal domain-like"/>
    <property type="match status" value="1"/>
</dbReference>
<dbReference type="Gene3D" id="2.40.37.10">
    <property type="entry name" value="Lyase, Ornithine Decarboxylase, Chain A, domain 1"/>
    <property type="match status" value="1"/>
</dbReference>
<protein>
    <submittedName>
        <fullName evidence="5">Diaminopimelate decarboxylase</fullName>
    </submittedName>
</protein>
<dbReference type="SUPFAM" id="SSF51419">
    <property type="entry name" value="PLP-binding barrel"/>
    <property type="match status" value="1"/>
</dbReference>
<keyword evidence="7" id="KW-1185">Reference proteome</keyword>
<evidence type="ECO:0000259" key="3">
    <source>
        <dbReference type="Pfam" id="PF02784"/>
    </source>
</evidence>
<dbReference type="EMBL" id="BJOD01000025">
    <property type="protein sequence ID" value="GED26570.1"/>
    <property type="molecule type" value="Genomic_DNA"/>
</dbReference>
<organism evidence="5 6">
    <name type="scientific">Brevibacillus agri</name>
    <dbReference type="NCBI Taxonomy" id="51101"/>
    <lineage>
        <taxon>Bacteria</taxon>
        <taxon>Bacillati</taxon>
        <taxon>Bacillota</taxon>
        <taxon>Bacilli</taxon>
        <taxon>Bacillales</taxon>
        <taxon>Paenibacillaceae</taxon>
        <taxon>Brevibacillus</taxon>
    </lineage>
</organism>
<evidence type="ECO:0000313" key="6">
    <source>
        <dbReference type="Proteomes" id="UP000276178"/>
    </source>
</evidence>
<dbReference type="InterPro" id="IPR022644">
    <property type="entry name" value="De-COase2_N"/>
</dbReference>
<dbReference type="GO" id="GO:0008836">
    <property type="term" value="F:diaminopimelate decarboxylase activity"/>
    <property type="evidence" value="ECO:0007669"/>
    <property type="project" value="TreeGrafter"/>
</dbReference>
<evidence type="ECO:0000256" key="1">
    <source>
        <dbReference type="ARBA" id="ARBA00001933"/>
    </source>
</evidence>
<dbReference type="PANTHER" id="PTHR43727">
    <property type="entry name" value="DIAMINOPIMELATE DECARBOXYLASE"/>
    <property type="match status" value="1"/>
</dbReference>
<dbReference type="Gene3D" id="3.20.20.10">
    <property type="entry name" value="Alanine racemase"/>
    <property type="match status" value="1"/>
</dbReference>
<dbReference type="Proteomes" id="UP000317180">
    <property type="component" value="Unassembled WGS sequence"/>
</dbReference>
<dbReference type="GeneID" id="82810574"/>